<evidence type="ECO:0008006" key="4">
    <source>
        <dbReference type="Google" id="ProtNLM"/>
    </source>
</evidence>
<dbReference type="RefSeq" id="WP_163917638.1">
    <property type="nucleotide sequence ID" value="NZ_AP022593.1"/>
</dbReference>
<reference evidence="2 3" key="1">
    <citation type="journal article" date="2019" name="Emerg. Microbes Infect.">
        <title>Comprehensive subspecies identification of 175 nontuberculous mycobacteria species based on 7547 genomic profiles.</title>
        <authorList>
            <person name="Matsumoto Y."/>
            <person name="Kinjo T."/>
            <person name="Motooka D."/>
            <person name="Nabeya D."/>
            <person name="Jung N."/>
            <person name="Uechi K."/>
            <person name="Horii T."/>
            <person name="Iida T."/>
            <person name="Fujita J."/>
            <person name="Nakamura S."/>
        </authorList>
    </citation>
    <scope>NUCLEOTIDE SEQUENCE [LARGE SCALE GENOMIC DNA]</scope>
    <source>
        <strain evidence="2 3">JCM 18538</strain>
    </source>
</reference>
<gene>
    <name evidence="2" type="ORF">MARA_12200</name>
</gene>
<feature type="compositionally biased region" description="Low complexity" evidence="1">
    <location>
        <begin position="1"/>
        <end position="11"/>
    </location>
</feature>
<evidence type="ECO:0000256" key="1">
    <source>
        <dbReference type="SAM" id="MobiDB-lite"/>
    </source>
</evidence>
<accession>A0A7I7RT17</accession>
<evidence type="ECO:0000313" key="3">
    <source>
        <dbReference type="Proteomes" id="UP000467428"/>
    </source>
</evidence>
<proteinExistence type="predicted"/>
<dbReference type="AlphaFoldDB" id="A0A7I7RT17"/>
<organism evidence="2 3">
    <name type="scientific">Mycolicibacterium arabiense</name>
    <dbReference type="NCBI Taxonomy" id="1286181"/>
    <lineage>
        <taxon>Bacteria</taxon>
        <taxon>Bacillati</taxon>
        <taxon>Actinomycetota</taxon>
        <taxon>Actinomycetes</taxon>
        <taxon>Mycobacteriales</taxon>
        <taxon>Mycobacteriaceae</taxon>
        <taxon>Mycolicibacterium</taxon>
    </lineage>
</organism>
<sequence length="145" mass="15878">MSDTDVTPTDTTDAEAPNGQVEDDERQDEPDENADTFPRAYVEKLRNESKGYRERAKTAEANLDATLRELFAVKVAATGKLADGEDLPYDADLLADEDKLTEAIDELIKRKPHLAARKVSGSVGQGVTGTKDEPFSLLGRLQRSV</sequence>
<dbReference type="Proteomes" id="UP000467428">
    <property type="component" value="Chromosome"/>
</dbReference>
<feature type="region of interest" description="Disordered" evidence="1">
    <location>
        <begin position="1"/>
        <end position="55"/>
    </location>
</feature>
<dbReference type="EMBL" id="AP022593">
    <property type="protein sequence ID" value="BBY47752.1"/>
    <property type="molecule type" value="Genomic_DNA"/>
</dbReference>
<feature type="compositionally biased region" description="Basic and acidic residues" evidence="1">
    <location>
        <begin position="41"/>
        <end position="55"/>
    </location>
</feature>
<evidence type="ECO:0000313" key="2">
    <source>
        <dbReference type="EMBL" id="BBY47752.1"/>
    </source>
</evidence>
<keyword evidence="3" id="KW-1185">Reference proteome</keyword>
<dbReference type="KEGG" id="marz:MARA_12200"/>
<name>A0A7I7RT17_9MYCO</name>
<geneLocation type="plasmid" evidence="3">
    <name>pjcm18538 dna</name>
</geneLocation>
<feature type="compositionally biased region" description="Acidic residues" evidence="1">
    <location>
        <begin position="21"/>
        <end position="34"/>
    </location>
</feature>
<protein>
    <recommendedName>
        <fullName evidence="4">Scaffolding protein</fullName>
    </recommendedName>
</protein>